<accession>A0ABW1ZI78</accession>
<keyword evidence="2" id="KW-1185">Reference proteome</keyword>
<evidence type="ECO:0000313" key="2">
    <source>
        <dbReference type="Proteomes" id="UP001596317"/>
    </source>
</evidence>
<evidence type="ECO:0000313" key="1">
    <source>
        <dbReference type="EMBL" id="MFC6660128.1"/>
    </source>
</evidence>
<gene>
    <name evidence="1" type="ORF">ACFP90_06975</name>
</gene>
<sequence length="81" mass="8990">MTLLVQFWELRRLPGDTWEVLGVTYEPRQGTRTFRALIAEIHVGDSSITATDGERYPLARCSDGTQALAIVAAELEAREAV</sequence>
<dbReference type="EMBL" id="JBHSWB010000001">
    <property type="protein sequence ID" value="MFC6660128.1"/>
    <property type="molecule type" value="Genomic_DNA"/>
</dbReference>
<reference evidence="2" key="1">
    <citation type="journal article" date="2019" name="Int. J. Syst. Evol. Microbiol.">
        <title>The Global Catalogue of Microorganisms (GCM) 10K type strain sequencing project: providing services to taxonomists for standard genome sequencing and annotation.</title>
        <authorList>
            <consortium name="The Broad Institute Genomics Platform"/>
            <consortium name="The Broad Institute Genome Sequencing Center for Infectious Disease"/>
            <person name="Wu L."/>
            <person name="Ma J."/>
        </authorList>
    </citation>
    <scope>NUCLEOTIDE SEQUENCE [LARGE SCALE GENOMIC DNA]</scope>
    <source>
        <strain evidence="2">CCUG 63830</strain>
    </source>
</reference>
<dbReference type="RefSeq" id="WP_224607874.1">
    <property type="nucleotide sequence ID" value="NZ_JAIQXV010000007.1"/>
</dbReference>
<proteinExistence type="predicted"/>
<name>A0ABW1ZI78_9DEIO</name>
<protein>
    <submittedName>
        <fullName evidence="1">Uncharacterized protein</fullName>
    </submittedName>
</protein>
<comment type="caution">
    <text evidence="1">The sequence shown here is derived from an EMBL/GenBank/DDBJ whole genome shotgun (WGS) entry which is preliminary data.</text>
</comment>
<dbReference type="Proteomes" id="UP001596317">
    <property type="component" value="Unassembled WGS sequence"/>
</dbReference>
<organism evidence="1 2">
    <name type="scientific">Deinococcus multiflagellatus</name>
    <dbReference type="NCBI Taxonomy" id="1656887"/>
    <lineage>
        <taxon>Bacteria</taxon>
        <taxon>Thermotogati</taxon>
        <taxon>Deinococcota</taxon>
        <taxon>Deinococci</taxon>
        <taxon>Deinococcales</taxon>
        <taxon>Deinococcaceae</taxon>
        <taxon>Deinococcus</taxon>
    </lineage>
</organism>